<dbReference type="Pfam" id="PF09648">
    <property type="entry name" value="YycI"/>
    <property type="match status" value="1"/>
</dbReference>
<dbReference type="EMBL" id="PVNE01000003">
    <property type="protein sequence ID" value="PRX42107.1"/>
    <property type="molecule type" value="Genomic_DNA"/>
</dbReference>
<proteinExistence type="predicted"/>
<dbReference type="Proteomes" id="UP000237797">
    <property type="component" value="Unassembled WGS sequence"/>
</dbReference>
<organism evidence="2 3">
    <name type="scientific">Planifilum fimeticola</name>
    <dbReference type="NCBI Taxonomy" id="201975"/>
    <lineage>
        <taxon>Bacteria</taxon>
        <taxon>Bacillati</taxon>
        <taxon>Bacillota</taxon>
        <taxon>Bacilli</taxon>
        <taxon>Bacillales</taxon>
        <taxon>Thermoactinomycetaceae</taxon>
        <taxon>Planifilum</taxon>
    </lineage>
</organism>
<dbReference type="OrthoDB" id="2388036at2"/>
<name>A0A2T0LI76_9BACL</name>
<evidence type="ECO:0000313" key="2">
    <source>
        <dbReference type="EMBL" id="PRX42107.1"/>
    </source>
</evidence>
<dbReference type="AlphaFoldDB" id="A0A2T0LI76"/>
<feature type="domain" description="Regulatory protein YycH-like" evidence="1">
    <location>
        <begin position="92"/>
        <end position="233"/>
    </location>
</feature>
<keyword evidence="3" id="KW-1185">Reference proteome</keyword>
<sequence>MDWSRAKTLLIIAFVALNLFLTVQVIQAWVEKSQMQNGNDSIRRELTQILREKDIETPDIPQNPPPVSVLEARIAPPGKGWEPLPDGGYGKTFHPPVALSGSNQLDSFLEKQVPSFKEYHLVSRKGQKRIYLQYWKERPLYGSRLEVKLSGGRALHSLKLVRLSIKEGKDAQTPVPASFALFNLVESGKVPKGTVFTHIELGYHGQSYDAKTRVLSPVWKFAAADGRTYYVNALTGALQP</sequence>
<evidence type="ECO:0000259" key="1">
    <source>
        <dbReference type="Pfam" id="PF09648"/>
    </source>
</evidence>
<comment type="caution">
    <text evidence="2">The sequence shown here is derived from an EMBL/GenBank/DDBJ whole genome shotgun (WGS) entry which is preliminary data.</text>
</comment>
<reference evidence="2 3" key="1">
    <citation type="submission" date="2018-03" db="EMBL/GenBank/DDBJ databases">
        <title>Genomic Encyclopedia of Archaeal and Bacterial Type Strains, Phase II (KMG-II): from individual species to whole genera.</title>
        <authorList>
            <person name="Goeker M."/>
        </authorList>
    </citation>
    <scope>NUCLEOTIDE SEQUENCE [LARGE SCALE GENOMIC DNA]</scope>
    <source>
        <strain evidence="2 3">DSM 44946</strain>
    </source>
</reference>
<dbReference type="GO" id="GO:0016020">
    <property type="term" value="C:membrane"/>
    <property type="evidence" value="ECO:0007669"/>
    <property type="project" value="InterPro"/>
</dbReference>
<dbReference type="RefSeq" id="WP_106344063.1">
    <property type="nucleotide sequence ID" value="NZ_PVNE01000003.1"/>
</dbReference>
<evidence type="ECO:0000313" key="3">
    <source>
        <dbReference type="Proteomes" id="UP000237797"/>
    </source>
</evidence>
<protein>
    <submittedName>
        <fullName evidence="2">Regulatory protein YycI of two-component signal transduction system YycFG</fullName>
    </submittedName>
</protein>
<dbReference type="Gene3D" id="2.40.128.690">
    <property type="entry name" value="YycH protein, domain 3-like"/>
    <property type="match status" value="1"/>
</dbReference>
<dbReference type="InterPro" id="IPR018604">
    <property type="entry name" value="YycI-like"/>
</dbReference>
<accession>A0A2T0LI76</accession>
<gene>
    <name evidence="2" type="ORF">CLV97_103122</name>
</gene>